<sequence length="96" mass="11252">MLYRNFCRTTILASHHLRGYAKGWILTEILKPPVGTQREMEVKLYETCAVVFDRASTPYYIEWVSSQMPCWAQGGRAAKRHGMPCLYIRWRKDAKL</sequence>
<dbReference type="EMBL" id="ML994021">
    <property type="protein sequence ID" value="KAF2200464.1"/>
    <property type="molecule type" value="Genomic_DNA"/>
</dbReference>
<keyword evidence="2" id="KW-1185">Reference proteome</keyword>
<reference evidence="1" key="1">
    <citation type="journal article" date="2020" name="Stud. Mycol.">
        <title>101 Dothideomycetes genomes: a test case for predicting lifestyles and emergence of pathogens.</title>
        <authorList>
            <person name="Haridas S."/>
            <person name="Albert R."/>
            <person name="Binder M."/>
            <person name="Bloem J."/>
            <person name="Labutti K."/>
            <person name="Salamov A."/>
            <person name="Andreopoulos B."/>
            <person name="Baker S."/>
            <person name="Barry K."/>
            <person name="Bills G."/>
            <person name="Bluhm B."/>
            <person name="Cannon C."/>
            <person name="Castanera R."/>
            <person name="Culley D."/>
            <person name="Daum C."/>
            <person name="Ezra D."/>
            <person name="Gonzalez J."/>
            <person name="Henrissat B."/>
            <person name="Kuo A."/>
            <person name="Liang C."/>
            <person name="Lipzen A."/>
            <person name="Lutzoni F."/>
            <person name="Magnuson J."/>
            <person name="Mondo S."/>
            <person name="Nolan M."/>
            <person name="Ohm R."/>
            <person name="Pangilinan J."/>
            <person name="Park H.-J."/>
            <person name="Ramirez L."/>
            <person name="Alfaro M."/>
            <person name="Sun H."/>
            <person name="Tritt A."/>
            <person name="Yoshinaga Y."/>
            <person name="Zwiers L.-H."/>
            <person name="Turgeon B."/>
            <person name="Goodwin S."/>
            <person name="Spatafora J."/>
            <person name="Crous P."/>
            <person name="Grigoriev I."/>
        </authorList>
    </citation>
    <scope>NUCLEOTIDE SEQUENCE</scope>
    <source>
        <strain evidence="1">ATCC 74209</strain>
    </source>
</reference>
<dbReference type="AlphaFoldDB" id="A0A9P4JNP9"/>
<gene>
    <name evidence="1" type="ORF">GQ43DRAFT_441549</name>
</gene>
<organism evidence="1 2">
    <name type="scientific">Delitschia confertaspora ATCC 74209</name>
    <dbReference type="NCBI Taxonomy" id="1513339"/>
    <lineage>
        <taxon>Eukaryota</taxon>
        <taxon>Fungi</taxon>
        <taxon>Dikarya</taxon>
        <taxon>Ascomycota</taxon>
        <taxon>Pezizomycotina</taxon>
        <taxon>Dothideomycetes</taxon>
        <taxon>Pleosporomycetidae</taxon>
        <taxon>Pleosporales</taxon>
        <taxon>Delitschiaceae</taxon>
        <taxon>Delitschia</taxon>
    </lineage>
</organism>
<accession>A0A9P4JNP9</accession>
<proteinExistence type="predicted"/>
<name>A0A9P4JNP9_9PLEO</name>
<dbReference type="Proteomes" id="UP000799536">
    <property type="component" value="Unassembled WGS sequence"/>
</dbReference>
<evidence type="ECO:0000313" key="1">
    <source>
        <dbReference type="EMBL" id="KAF2200464.1"/>
    </source>
</evidence>
<comment type="caution">
    <text evidence="1">The sequence shown here is derived from an EMBL/GenBank/DDBJ whole genome shotgun (WGS) entry which is preliminary data.</text>
</comment>
<protein>
    <submittedName>
        <fullName evidence="1">Uncharacterized protein</fullName>
    </submittedName>
</protein>
<evidence type="ECO:0000313" key="2">
    <source>
        <dbReference type="Proteomes" id="UP000799536"/>
    </source>
</evidence>